<evidence type="ECO:0000313" key="2">
    <source>
        <dbReference type="EMBL" id="MBB2170437.1"/>
    </source>
</evidence>
<protein>
    <recommendedName>
        <fullName evidence="4">TubC N-terminal docking domain-containing protein</fullName>
    </recommendedName>
</protein>
<dbReference type="Proteomes" id="UP000559860">
    <property type="component" value="Unassembled WGS sequence"/>
</dbReference>
<accession>A0A7W4IWR2</accession>
<feature type="region of interest" description="Disordered" evidence="1">
    <location>
        <begin position="1"/>
        <end position="23"/>
    </location>
</feature>
<organism evidence="2 3">
    <name type="scientific">Gluconacetobacter aggeris</name>
    <dbReference type="NCBI Taxonomy" id="1286186"/>
    <lineage>
        <taxon>Bacteria</taxon>
        <taxon>Pseudomonadati</taxon>
        <taxon>Pseudomonadota</taxon>
        <taxon>Alphaproteobacteria</taxon>
        <taxon>Acetobacterales</taxon>
        <taxon>Acetobacteraceae</taxon>
        <taxon>Gluconacetobacter</taxon>
    </lineage>
</organism>
<reference evidence="2 3" key="1">
    <citation type="submission" date="2020-04" db="EMBL/GenBank/DDBJ databases">
        <title>Description of novel Gluconacetobacter.</title>
        <authorList>
            <person name="Sombolestani A."/>
        </authorList>
    </citation>
    <scope>NUCLEOTIDE SEQUENCE [LARGE SCALE GENOMIC DNA]</scope>
    <source>
        <strain evidence="2 3">LMG 27801</strain>
    </source>
</reference>
<sequence>MVSPNLLRWAEDQAPTPSEPRQTAPIDLAVVTDEERAAALAGSARGVIRELEWCGATVLLKDGVPVIKGGADVQPETMALAREHRREIAIVLDCWAREWLPPREPAVGDAPPPIPAVADAGNHIERDPATGKLRLIGEAPDGQWLTDRGWTWCRIRHRWMAPYPHDVADPTPEWFVQPAPRQSVNGKPVPDMDPTEVHCSLCGLALWWRRHDVSSREWVCRTCHPPPPGIAITAPGKEIGTER</sequence>
<proteinExistence type="predicted"/>
<evidence type="ECO:0000256" key="1">
    <source>
        <dbReference type="SAM" id="MobiDB-lite"/>
    </source>
</evidence>
<dbReference type="AlphaFoldDB" id="A0A7W4IWR2"/>
<dbReference type="RefSeq" id="WP_182987877.1">
    <property type="nucleotide sequence ID" value="NZ_JABEQD010000028.1"/>
</dbReference>
<comment type="caution">
    <text evidence="2">The sequence shown here is derived from an EMBL/GenBank/DDBJ whole genome shotgun (WGS) entry which is preliminary data.</text>
</comment>
<dbReference type="EMBL" id="JABEQD010000028">
    <property type="protein sequence ID" value="MBB2170437.1"/>
    <property type="molecule type" value="Genomic_DNA"/>
</dbReference>
<name>A0A7W4IWR2_9PROT</name>
<keyword evidence="3" id="KW-1185">Reference proteome</keyword>
<evidence type="ECO:0008006" key="4">
    <source>
        <dbReference type="Google" id="ProtNLM"/>
    </source>
</evidence>
<gene>
    <name evidence="2" type="ORF">HLH36_19220</name>
</gene>
<evidence type="ECO:0000313" key="3">
    <source>
        <dbReference type="Proteomes" id="UP000559860"/>
    </source>
</evidence>